<dbReference type="EMBL" id="CP001968">
    <property type="protein sequence ID" value="ADD66936.1"/>
    <property type="molecule type" value="Genomic_DNA"/>
</dbReference>
<dbReference type="OrthoDB" id="9815497at2"/>
<dbReference type="AlphaFoldDB" id="D4H1V9"/>
<dbReference type="InParanoid" id="D4H1V9"/>
<dbReference type="PaxDb" id="522772-Dacet_0130"/>
<dbReference type="HOGENOM" id="CLU_082089_1_0_0"/>
<dbReference type="InterPro" id="IPR017695">
    <property type="entry name" value="Se-dep_Mo_hydrolase_YqeB"/>
</dbReference>
<dbReference type="NCBIfam" id="TIGR03309">
    <property type="entry name" value="matur_yqeB"/>
    <property type="match status" value="1"/>
</dbReference>
<sequence>MQKTSCKNMIILRGGGDLATGIAVRLFNSGFQVTILETAKPTFIRRTVSLGMAVYNGEAVVEEIRAELHNKFTAAEDHIPVIVDPDMKALDIISPLALVDAIIAKKNTGLSKGLADIVIALGPGFTAGTDCHAAIETMRGHNLGRVLYVGKTAEDTGTPGVIKGIGKERVIHAPCSGKLRIIRDISEIVQKDETIALIDNTPVKATIEGIVRGMIMDGHPVHQGMKIADIDPRQDELENCYTVSDKARSLGGSVLEAVLHLRNGNDN</sequence>
<protein>
    <submittedName>
        <fullName evidence="1">Selenium-dependent molybdenum hydroxylase system protein, YqeB family</fullName>
    </submittedName>
</protein>
<keyword evidence="2" id="KW-1185">Reference proteome</keyword>
<reference evidence="1 2" key="1">
    <citation type="journal article" date="2010" name="Stand. Genomic Sci.">
        <title>Complete genome sequence of Denitrovibrio acetiphilus type strain (N2460).</title>
        <authorList>
            <person name="Kiss H."/>
            <person name="Lang E."/>
            <person name="Lapidus A."/>
            <person name="Copeland A."/>
            <person name="Nolan M."/>
            <person name="Glavina Del Rio T."/>
            <person name="Chen F."/>
            <person name="Lucas S."/>
            <person name="Tice H."/>
            <person name="Cheng J.F."/>
            <person name="Han C."/>
            <person name="Goodwin L."/>
            <person name="Pitluck S."/>
            <person name="Liolios K."/>
            <person name="Pati A."/>
            <person name="Ivanova N."/>
            <person name="Mavromatis K."/>
            <person name="Chen A."/>
            <person name="Palaniappan K."/>
            <person name="Land M."/>
            <person name="Hauser L."/>
            <person name="Chang Y.J."/>
            <person name="Jeffries C.D."/>
            <person name="Detter J.C."/>
            <person name="Brettin T."/>
            <person name="Spring S."/>
            <person name="Rohde M."/>
            <person name="Goker M."/>
            <person name="Woyke T."/>
            <person name="Bristow J."/>
            <person name="Eisen J.A."/>
            <person name="Markowitz V."/>
            <person name="Hugenholtz P."/>
            <person name="Kyrpides N.C."/>
            <person name="Klenk H.P."/>
        </authorList>
    </citation>
    <scope>NUCLEOTIDE SEQUENCE [LARGE SCALE GENOMIC DNA]</scope>
    <source>
        <strain evidence="2">DSM 12809 / NBRC 114555 / N2460</strain>
    </source>
</reference>
<name>D4H1V9_DENA2</name>
<organism evidence="1 2">
    <name type="scientific">Denitrovibrio acetiphilus (strain DSM 12809 / NBRC 114555 / N2460)</name>
    <dbReference type="NCBI Taxonomy" id="522772"/>
    <lineage>
        <taxon>Bacteria</taxon>
        <taxon>Pseudomonadati</taxon>
        <taxon>Deferribacterota</taxon>
        <taxon>Deferribacteres</taxon>
        <taxon>Deferribacterales</taxon>
        <taxon>Geovibrionaceae</taxon>
        <taxon>Denitrovibrio</taxon>
    </lineage>
</organism>
<dbReference type="RefSeq" id="WP_013009484.1">
    <property type="nucleotide sequence ID" value="NC_013943.1"/>
</dbReference>
<dbReference type="eggNOG" id="COG3608">
    <property type="taxonomic scope" value="Bacteria"/>
</dbReference>
<gene>
    <name evidence="1" type="ordered locus">Dacet_0130</name>
</gene>
<proteinExistence type="predicted"/>
<evidence type="ECO:0000313" key="1">
    <source>
        <dbReference type="EMBL" id="ADD66936.1"/>
    </source>
</evidence>
<dbReference type="Proteomes" id="UP000002012">
    <property type="component" value="Chromosome"/>
</dbReference>
<dbReference type="STRING" id="522772.Dacet_0130"/>
<evidence type="ECO:0000313" key="2">
    <source>
        <dbReference type="Proteomes" id="UP000002012"/>
    </source>
</evidence>
<accession>D4H1V9</accession>
<dbReference type="KEGG" id="dap:Dacet_0130"/>